<feature type="region of interest" description="Disordered" evidence="2">
    <location>
        <begin position="200"/>
        <end position="237"/>
    </location>
</feature>
<comment type="similarity">
    <text evidence="1">Belongs to the TRAFAC class myosin-kinesin ATPase superfamily. Kinesin family.</text>
</comment>
<dbReference type="STRING" id="184922.A8BN64"/>
<dbReference type="EMBL" id="AACB03000005">
    <property type="protein sequence ID" value="KAE8301240.1"/>
    <property type="molecule type" value="Genomic_DNA"/>
</dbReference>
<dbReference type="PRINTS" id="PR00380">
    <property type="entry name" value="KINESINHEAVY"/>
</dbReference>
<comment type="caution">
    <text evidence="3">The sequence shown here is derived from an EMBL/GenBank/DDBJ whole genome shotgun (WGS) entry which is preliminary data.</text>
</comment>
<dbReference type="GO" id="GO:0005524">
    <property type="term" value="F:ATP binding"/>
    <property type="evidence" value="ECO:0007669"/>
    <property type="project" value="UniProtKB-UniRule"/>
</dbReference>
<dbReference type="InterPro" id="IPR000626">
    <property type="entry name" value="Ubiquitin-like_dom"/>
</dbReference>
<dbReference type="Gene3D" id="3.40.850.10">
    <property type="entry name" value="Kinesin motor domain"/>
    <property type="match status" value="1"/>
</dbReference>
<organism evidence="3 4">
    <name type="scientific">Giardia intestinalis (strain ATCC 50803 / WB clone C6)</name>
    <name type="common">Giardia lamblia</name>
    <dbReference type="NCBI Taxonomy" id="184922"/>
    <lineage>
        <taxon>Eukaryota</taxon>
        <taxon>Metamonada</taxon>
        <taxon>Diplomonadida</taxon>
        <taxon>Hexamitidae</taxon>
        <taxon>Giardiinae</taxon>
        <taxon>Giardia</taxon>
    </lineage>
</organism>
<sequence>MSDRLQFTIVHVAERRKFKITVRVEDVPNVRVRMLKKSIFQATGIPVDCQALYLNKQLLSDRMTGSELELSPETTFVLHTSTPAQEEQLDIRDQDNPTDGAAYGDEKSKSRGRSRSRSRSRSRGKGQTSHSNRRDTFGAPLFEGHNGTIDGYHPKSMNPPINELNTTAENLSSPNVINAHMASRDATLQSAATRHFTIPTKDCTRSSPRIQRGSTDKRSTTQSIGLCNSSTSSLRDDSVKSIVVKAAGRSSSQQKTCKTSSTRSVIKSSYFEPPVSYPKMQSAKSTKKRSQPQKPQTPQKSPHQSGAVTVSPRKRLSNSNYEPCPPKGESYSPTDSPPLIPATNHYTKTKELTTSRISLTDLHGSDRMYASTQPEFPAKTTKITVPQPSVVDLQLHQSILSASKGGLLEKPELTPHARLADSEMEETTAESKVANDSDYPSFTEDDIELLRQMNDDSRADIQLVENISVQNMTRDHASQKQPHLTEELALVSELQEQVTLIKQEMDTIKRTIASTPTSNAVVDESVLSAHTLQGSKKLCNQFQEAPMSDWSLFKHKYDEELAALKLEVEQLRNARDLARSSSNTATHQPPPTSESHLDTTKATRDTFGTLTTDESIELDVNDVARRSSNTTPTTIRPRQSDGPPRPPSAKVLGITKSQQNSSLLAIQTIKQQIEAERAELTEILQNLEVYSLMDTFFDIEIEIANIEHSNMTQALEESRTSLADIQNKLSYALSKTPTFTPDVRKSAEISLDYGMFQREYTRLQGLMVVENKQRKTLHNTLEEMKGSIRVIVRMRPMLQHEKEELKTSKFRSFNYRNAFIFKDEHTLQLKLPYGVASQENYSFDFYKILDETKTQEDVFHDMSHLLKSVIDGYNVCVLAYGCTGSGKTFTLIGDDSETAVAESVVMSMQKDPEEKNPYERLGLLPRSIVELFNLIEADTSQSQRYELRCAMIEHYLDNILDLLHTEDDTRTQLPSFNSDKLVVRQTAKGETYIQNLSYKTVASAEELVGYLGYGLERRHIAATKLNSLSSRSHTVFLIEITSYRETAKGTRTARSVLTFADLAGSENVTKSHSNGLRLKEAQHINTSLCALGDVIAALSRKKVASYVPYRNNKLTMILQQSLGNNSKTLLFANISPLPNLLYETLSTLSFAARVKNVKNVAVKNLTSIESDQ</sequence>
<protein>
    <submittedName>
        <fullName evidence="3">Kinesin-14</fullName>
    </submittedName>
</protein>
<dbReference type="HOGENOM" id="CLU_274008_0_0_1"/>
<evidence type="ECO:0000313" key="4">
    <source>
        <dbReference type="Proteomes" id="UP000001548"/>
    </source>
</evidence>
<dbReference type="KEGG" id="gla:GL50803_0013797"/>
<keyword evidence="1" id="KW-0505">Motor protein</keyword>
<dbReference type="PROSITE" id="PS50067">
    <property type="entry name" value="KINESIN_MOTOR_2"/>
    <property type="match status" value="1"/>
</dbReference>
<dbReference type="PROSITE" id="PS50053">
    <property type="entry name" value="UBIQUITIN_2"/>
    <property type="match status" value="1"/>
</dbReference>
<dbReference type="InterPro" id="IPR027417">
    <property type="entry name" value="P-loop_NTPase"/>
</dbReference>
<accession>A8BN64</accession>
<dbReference type="GO" id="GO:0003777">
    <property type="term" value="F:microtubule motor activity"/>
    <property type="evidence" value="ECO:0007669"/>
    <property type="project" value="InterPro"/>
</dbReference>
<dbReference type="Gene3D" id="3.10.20.90">
    <property type="entry name" value="Phosphatidylinositol 3-kinase Catalytic Subunit, Chain A, domain 1"/>
    <property type="match status" value="1"/>
</dbReference>
<feature type="compositionally biased region" description="Basic and acidic residues" evidence="2">
    <location>
        <begin position="595"/>
        <end position="604"/>
    </location>
</feature>
<gene>
    <name evidence="3" type="ORF">GL50803_0013797</name>
</gene>
<dbReference type="OMA" id="EAQHINT"/>
<feature type="region of interest" description="Disordered" evidence="2">
    <location>
        <begin position="577"/>
        <end position="649"/>
    </location>
</feature>
<evidence type="ECO:0000256" key="1">
    <source>
        <dbReference type="PROSITE-ProRule" id="PRU00283"/>
    </source>
</evidence>
<feature type="compositionally biased region" description="Low complexity" evidence="2">
    <location>
        <begin position="292"/>
        <end position="305"/>
    </location>
</feature>
<dbReference type="SMART" id="SM00129">
    <property type="entry name" value="KISc"/>
    <property type="match status" value="1"/>
</dbReference>
<dbReference type="InterPro" id="IPR001752">
    <property type="entry name" value="Kinesin_motor_dom"/>
</dbReference>
<feature type="region of interest" description="Disordered" evidence="2">
    <location>
        <begin position="81"/>
        <end position="157"/>
    </location>
</feature>
<dbReference type="InterPro" id="IPR027640">
    <property type="entry name" value="Kinesin-like_fam"/>
</dbReference>
<dbReference type="Proteomes" id="UP000001548">
    <property type="component" value="Unassembled WGS sequence"/>
</dbReference>
<dbReference type="InterPro" id="IPR029071">
    <property type="entry name" value="Ubiquitin-like_domsf"/>
</dbReference>
<keyword evidence="1" id="KW-0067">ATP-binding</keyword>
<feature type="region of interest" description="Disordered" evidence="2">
    <location>
        <begin position="272"/>
        <end position="348"/>
    </location>
</feature>
<feature type="compositionally biased region" description="Polar residues" evidence="2">
    <location>
        <begin position="626"/>
        <end position="637"/>
    </location>
</feature>
<feature type="compositionally biased region" description="Polar residues" evidence="2">
    <location>
        <begin position="220"/>
        <end position="233"/>
    </location>
</feature>
<dbReference type="InterPro" id="IPR036961">
    <property type="entry name" value="Kinesin_motor_dom_sf"/>
</dbReference>
<dbReference type="GO" id="GO:0007018">
    <property type="term" value="P:microtubule-based movement"/>
    <property type="evidence" value="ECO:0007669"/>
    <property type="project" value="InterPro"/>
</dbReference>
<keyword evidence="4" id="KW-1185">Reference proteome</keyword>
<dbReference type="PANTHER" id="PTHR47972">
    <property type="entry name" value="KINESIN-LIKE PROTEIN KLP-3"/>
    <property type="match status" value="1"/>
</dbReference>
<dbReference type="GO" id="GO:0008017">
    <property type="term" value="F:microtubule binding"/>
    <property type="evidence" value="ECO:0000318"/>
    <property type="project" value="GO_Central"/>
</dbReference>
<dbReference type="GeneID" id="5698921"/>
<feature type="binding site" evidence="1">
    <location>
        <begin position="881"/>
        <end position="888"/>
    </location>
    <ligand>
        <name>ATP</name>
        <dbReference type="ChEBI" id="CHEBI:30616"/>
    </ligand>
</feature>
<dbReference type="AlphaFoldDB" id="A8BN64"/>
<proteinExistence type="inferred from homology"/>
<dbReference type="RefSeq" id="XP_001706036.1">
    <property type="nucleotide sequence ID" value="XM_001705984.1"/>
</dbReference>
<dbReference type="GO" id="GO:0007017">
    <property type="term" value="P:microtubule-based process"/>
    <property type="evidence" value="ECO:0000318"/>
    <property type="project" value="GO_Central"/>
</dbReference>
<dbReference type="Pfam" id="PF00225">
    <property type="entry name" value="Kinesin"/>
    <property type="match status" value="1"/>
</dbReference>
<dbReference type="VEuPathDB" id="GiardiaDB:GL50803_13797"/>
<keyword evidence="1" id="KW-0547">Nucleotide-binding</keyword>
<feature type="compositionally biased region" description="Basic residues" evidence="2">
    <location>
        <begin position="110"/>
        <end position="124"/>
    </location>
</feature>
<dbReference type="GO" id="GO:0015630">
    <property type="term" value="C:microtubule cytoskeleton"/>
    <property type="evidence" value="ECO:0000318"/>
    <property type="project" value="GO_Central"/>
</dbReference>
<dbReference type="PANTHER" id="PTHR47972:SF28">
    <property type="entry name" value="KINESIN-LIKE PROTEIN KLP-3"/>
    <property type="match status" value="1"/>
</dbReference>
<name>A8BN64_GIAIC</name>
<evidence type="ECO:0000256" key="2">
    <source>
        <dbReference type="SAM" id="MobiDB-lite"/>
    </source>
</evidence>
<dbReference type="SUPFAM" id="SSF54236">
    <property type="entry name" value="Ubiquitin-like"/>
    <property type="match status" value="1"/>
</dbReference>
<evidence type="ECO:0000313" key="3">
    <source>
        <dbReference type="EMBL" id="KAE8301240.1"/>
    </source>
</evidence>
<dbReference type="SUPFAM" id="SSF52540">
    <property type="entry name" value="P-loop containing nucleoside triphosphate hydrolases"/>
    <property type="match status" value="1"/>
</dbReference>
<dbReference type="CDD" id="cd17039">
    <property type="entry name" value="Ubl_ubiquitin_like"/>
    <property type="match status" value="1"/>
</dbReference>
<reference evidence="3 4" key="1">
    <citation type="journal article" date="2007" name="Science">
        <title>Genomic minimalism in the early diverging intestinal parasite Giardia lamblia.</title>
        <authorList>
            <person name="Morrison H.G."/>
            <person name="McArthur A.G."/>
            <person name="Gillin F.D."/>
            <person name="Aley S.B."/>
            <person name="Adam R.D."/>
            <person name="Olsen G.J."/>
            <person name="Best A.A."/>
            <person name="Cande W.Z."/>
            <person name="Chen F."/>
            <person name="Cipriano M.J."/>
            <person name="Davids B.J."/>
            <person name="Dawson S.C."/>
            <person name="Elmendorf H.G."/>
            <person name="Hehl A.B."/>
            <person name="Holder M.E."/>
            <person name="Huse S.M."/>
            <person name="Kim U.U."/>
            <person name="Lasek-Nesselquist E."/>
            <person name="Manning G."/>
            <person name="Nigam A."/>
            <person name="Nixon J.E."/>
            <person name="Palm D."/>
            <person name="Passamaneck N.E."/>
            <person name="Prabhu A."/>
            <person name="Reich C.I."/>
            <person name="Reiner D.S."/>
            <person name="Samuelson J."/>
            <person name="Svard S.G."/>
            <person name="Sogin M.L."/>
        </authorList>
    </citation>
    <scope>NUCLEOTIDE SEQUENCE [LARGE SCALE GENOMIC DNA]</scope>
    <source>
        <strain evidence="3 4">WB C6</strain>
    </source>
</reference>